<keyword evidence="2" id="KW-1185">Reference proteome</keyword>
<proteinExistence type="predicted"/>
<reference evidence="1" key="1">
    <citation type="submission" date="2023-05" db="EMBL/GenBank/DDBJ databases">
        <title>Nepenthes gracilis genome sequencing.</title>
        <authorList>
            <person name="Fukushima K."/>
        </authorList>
    </citation>
    <scope>NUCLEOTIDE SEQUENCE</scope>
    <source>
        <strain evidence="1">SING2019-196</strain>
    </source>
</reference>
<comment type="caution">
    <text evidence="1">The sequence shown here is derived from an EMBL/GenBank/DDBJ whole genome shotgun (WGS) entry which is preliminary data.</text>
</comment>
<dbReference type="Proteomes" id="UP001279734">
    <property type="component" value="Unassembled WGS sequence"/>
</dbReference>
<evidence type="ECO:0000313" key="2">
    <source>
        <dbReference type="Proteomes" id="UP001279734"/>
    </source>
</evidence>
<organism evidence="1 2">
    <name type="scientific">Nepenthes gracilis</name>
    <name type="common">Slender pitcher plant</name>
    <dbReference type="NCBI Taxonomy" id="150966"/>
    <lineage>
        <taxon>Eukaryota</taxon>
        <taxon>Viridiplantae</taxon>
        <taxon>Streptophyta</taxon>
        <taxon>Embryophyta</taxon>
        <taxon>Tracheophyta</taxon>
        <taxon>Spermatophyta</taxon>
        <taxon>Magnoliopsida</taxon>
        <taxon>eudicotyledons</taxon>
        <taxon>Gunneridae</taxon>
        <taxon>Pentapetalae</taxon>
        <taxon>Caryophyllales</taxon>
        <taxon>Nepenthaceae</taxon>
        <taxon>Nepenthes</taxon>
    </lineage>
</organism>
<gene>
    <name evidence="1" type="ORF">Nepgr_001229</name>
</gene>
<name>A0AAD3RXL4_NEPGR</name>
<evidence type="ECO:0000313" key="1">
    <source>
        <dbReference type="EMBL" id="GMG99389.1"/>
    </source>
</evidence>
<sequence>MSNHNIGKKRKKLRRGNFMLRMEDKREGGREDLGGGFLACPIASIVVSPPSLSFWLPSKKKGLGKRVQRLNLALLFVELCFDV</sequence>
<dbReference type="AlphaFoldDB" id="A0AAD3RXL4"/>
<protein>
    <submittedName>
        <fullName evidence="1">Uncharacterized protein</fullName>
    </submittedName>
</protein>
<accession>A0AAD3RXL4</accession>
<dbReference type="EMBL" id="BSYO01000001">
    <property type="protein sequence ID" value="GMG99389.1"/>
    <property type="molecule type" value="Genomic_DNA"/>
</dbReference>